<accession>A0A918VJ64</accession>
<dbReference type="AlphaFoldDB" id="A0A918VJ64"/>
<dbReference type="EMBL" id="BMXA01000002">
    <property type="protein sequence ID" value="GHA03170.1"/>
    <property type="molecule type" value="Genomic_DNA"/>
</dbReference>
<sequence>MEQIIKSLLEKTPDCLTGFKVSVSDIKLPRSWNTGLLFTTKQLSCKCGNQELELNTNQQVRVSGFFKKREKTELFPPVKVSCPNCGYAATIFDPQIHGWNGQIEDHSCESENSNLSPHPESPAKVFANYSYQGVENYEGLIADGVANPEDYFDTFTVLIVEPKTGNVVEVLSSECA</sequence>
<keyword evidence="2" id="KW-1185">Reference proteome</keyword>
<evidence type="ECO:0000313" key="2">
    <source>
        <dbReference type="Proteomes" id="UP000614811"/>
    </source>
</evidence>
<protein>
    <submittedName>
        <fullName evidence="1">Uncharacterized protein</fullName>
    </submittedName>
</protein>
<reference evidence="1" key="2">
    <citation type="submission" date="2020-09" db="EMBL/GenBank/DDBJ databases">
        <authorList>
            <person name="Sun Q."/>
            <person name="Kim S."/>
        </authorList>
    </citation>
    <scope>NUCLEOTIDE SEQUENCE</scope>
    <source>
        <strain evidence="1">KCTC 12711</strain>
    </source>
</reference>
<proteinExistence type="predicted"/>
<comment type="caution">
    <text evidence="1">The sequence shown here is derived from an EMBL/GenBank/DDBJ whole genome shotgun (WGS) entry which is preliminary data.</text>
</comment>
<name>A0A918VJ64_9GAMM</name>
<dbReference type="RefSeq" id="WP_189398964.1">
    <property type="nucleotide sequence ID" value="NZ_BMXA01000002.1"/>
</dbReference>
<evidence type="ECO:0000313" key="1">
    <source>
        <dbReference type="EMBL" id="GHA03170.1"/>
    </source>
</evidence>
<reference evidence="1" key="1">
    <citation type="journal article" date="2014" name="Int. J. Syst. Evol. Microbiol.">
        <title>Complete genome sequence of Corynebacterium casei LMG S-19264T (=DSM 44701T), isolated from a smear-ripened cheese.</title>
        <authorList>
            <consortium name="US DOE Joint Genome Institute (JGI-PGF)"/>
            <person name="Walter F."/>
            <person name="Albersmeier A."/>
            <person name="Kalinowski J."/>
            <person name="Ruckert C."/>
        </authorList>
    </citation>
    <scope>NUCLEOTIDE SEQUENCE</scope>
    <source>
        <strain evidence="1">KCTC 12711</strain>
    </source>
</reference>
<dbReference type="Proteomes" id="UP000614811">
    <property type="component" value="Unassembled WGS sequence"/>
</dbReference>
<gene>
    <name evidence="1" type="ORF">GCM10008090_10180</name>
</gene>
<organism evidence="1 2">
    <name type="scientific">Arenicella chitinivorans</name>
    <dbReference type="NCBI Taxonomy" id="1329800"/>
    <lineage>
        <taxon>Bacteria</taxon>
        <taxon>Pseudomonadati</taxon>
        <taxon>Pseudomonadota</taxon>
        <taxon>Gammaproteobacteria</taxon>
        <taxon>Arenicellales</taxon>
        <taxon>Arenicellaceae</taxon>
        <taxon>Arenicella</taxon>
    </lineage>
</organism>